<keyword evidence="2" id="KW-1133">Transmembrane helix</keyword>
<evidence type="ECO:0000313" key="4">
    <source>
        <dbReference type="Proteomes" id="UP000304912"/>
    </source>
</evidence>
<dbReference type="EMBL" id="CP039852">
    <property type="protein sequence ID" value="QCZ92499.1"/>
    <property type="molecule type" value="Genomic_DNA"/>
</dbReference>
<gene>
    <name evidence="3" type="ORF">FBQ74_02985</name>
</gene>
<evidence type="ECO:0000256" key="2">
    <source>
        <dbReference type="SAM" id="Phobius"/>
    </source>
</evidence>
<keyword evidence="2" id="KW-0472">Membrane</keyword>
<evidence type="ECO:0000313" key="3">
    <source>
        <dbReference type="EMBL" id="QCZ92499.1"/>
    </source>
</evidence>
<evidence type="ECO:0000256" key="1">
    <source>
        <dbReference type="SAM" id="Coils"/>
    </source>
</evidence>
<accession>A0A5B7YD09</accession>
<dbReference type="OrthoDB" id="5489581at2"/>
<protein>
    <submittedName>
        <fullName evidence="3">VWA domain-containing protein</fullName>
    </submittedName>
</protein>
<dbReference type="Gene3D" id="3.40.50.410">
    <property type="entry name" value="von Willebrand factor, type A domain"/>
    <property type="match status" value="1"/>
</dbReference>
<name>A0A5B7YD09_9ALTE</name>
<dbReference type="Proteomes" id="UP000304912">
    <property type="component" value="Chromosome"/>
</dbReference>
<dbReference type="RefSeq" id="WP_139755252.1">
    <property type="nucleotide sequence ID" value="NZ_CP039852.1"/>
</dbReference>
<dbReference type="SUPFAM" id="SSF53300">
    <property type="entry name" value="vWA-like"/>
    <property type="match status" value="1"/>
</dbReference>
<proteinExistence type="predicted"/>
<dbReference type="KEGG" id="salk:FBQ74_02985"/>
<organism evidence="3 4">
    <name type="scientific">Salinimonas iocasae</name>
    <dbReference type="NCBI Taxonomy" id="2572577"/>
    <lineage>
        <taxon>Bacteria</taxon>
        <taxon>Pseudomonadati</taxon>
        <taxon>Pseudomonadota</taxon>
        <taxon>Gammaproteobacteria</taxon>
        <taxon>Alteromonadales</taxon>
        <taxon>Alteromonadaceae</taxon>
        <taxon>Alteromonas/Salinimonas group</taxon>
        <taxon>Salinimonas</taxon>
    </lineage>
</organism>
<keyword evidence="4" id="KW-1185">Reference proteome</keyword>
<dbReference type="AlphaFoldDB" id="A0A5B7YD09"/>
<sequence length="317" mass="34616">MRRIKRPPIEVFNLSFLDIISCAFGAVIMLVLLAKNGEQDTERGAADLSVLIENVLSAQQSVESLKGALSDKQQELAAAKAQSASVTEQQKNLETSIPRAQQTLAQLQDKAKSLREEIRQANARLNVENSTQEPDEEVGGIPTDADYVVFVIDNSGSMSSGSSWTKVTQVVKDIIKSHPQMKGFQIMAADGTHMYSTQRGKWLSDSQSMRDKAISRLAGFRGGASAPEVGINEALDLYGNTQGKVSLYVFGDDYRPADLDSVVSQITRKNADQSGRAKVRIHGIGFNRPRNGNAQQFAAFMQAVAKRNRGAFVGLYF</sequence>
<feature type="transmembrane region" description="Helical" evidence="2">
    <location>
        <begin position="12"/>
        <end position="34"/>
    </location>
</feature>
<keyword evidence="2" id="KW-0812">Transmembrane</keyword>
<reference evidence="3 4" key="1">
    <citation type="submission" date="2019-04" db="EMBL/GenBank/DDBJ databases">
        <title>Salinimonas iocasae sp. nov., a halophilic bacterium isolated from the outer tube casing of tubeworms in Okinawa Trough.</title>
        <authorList>
            <person name="Zhang H."/>
            <person name="Wang H."/>
            <person name="Li C."/>
        </authorList>
    </citation>
    <scope>NUCLEOTIDE SEQUENCE [LARGE SCALE GENOMIC DNA]</scope>
    <source>
        <strain evidence="3 4">KX18D6</strain>
    </source>
</reference>
<keyword evidence="1" id="KW-0175">Coiled coil</keyword>
<feature type="coiled-coil region" evidence="1">
    <location>
        <begin position="62"/>
        <end position="131"/>
    </location>
</feature>
<dbReference type="InterPro" id="IPR036465">
    <property type="entry name" value="vWFA_dom_sf"/>
</dbReference>